<dbReference type="InterPro" id="IPR001584">
    <property type="entry name" value="Integrase_cat-core"/>
</dbReference>
<protein>
    <recommendedName>
        <fullName evidence="5">Integrase catalytic domain-containing protein</fullName>
    </recommendedName>
</protein>
<evidence type="ECO:0000313" key="6">
    <source>
        <dbReference type="EMBL" id="GEW02051.1"/>
    </source>
</evidence>
<dbReference type="PANTHER" id="PTHR42648">
    <property type="entry name" value="TRANSPOSASE, PUTATIVE-RELATED"/>
    <property type="match status" value="1"/>
</dbReference>
<evidence type="ECO:0000256" key="2">
    <source>
        <dbReference type="ARBA" id="ARBA00022801"/>
    </source>
</evidence>
<dbReference type="InterPro" id="IPR036875">
    <property type="entry name" value="Znf_CCHC_sf"/>
</dbReference>
<evidence type="ECO:0000256" key="4">
    <source>
        <dbReference type="SAM" id="MobiDB-lite"/>
    </source>
</evidence>
<comment type="caution">
    <text evidence="6">The sequence shown here is derived from an EMBL/GenBank/DDBJ whole genome shotgun (WGS) entry which is preliminary data.</text>
</comment>
<evidence type="ECO:0000256" key="3">
    <source>
        <dbReference type="SAM" id="Coils"/>
    </source>
</evidence>
<dbReference type="Pfam" id="PF07727">
    <property type="entry name" value="RVT_2"/>
    <property type="match status" value="1"/>
</dbReference>
<dbReference type="GO" id="GO:0008270">
    <property type="term" value="F:zinc ion binding"/>
    <property type="evidence" value="ECO:0007669"/>
    <property type="project" value="InterPro"/>
</dbReference>
<dbReference type="GO" id="GO:0015074">
    <property type="term" value="P:DNA integration"/>
    <property type="evidence" value="ECO:0007669"/>
    <property type="project" value="InterPro"/>
</dbReference>
<gene>
    <name evidence="6" type="ORF">Tci_174027</name>
</gene>
<accession>A0A699GS34</accession>
<keyword evidence="2" id="KW-0378">Hydrolase</keyword>
<dbReference type="PROSITE" id="PS50994">
    <property type="entry name" value="INTEGRASE"/>
    <property type="match status" value="1"/>
</dbReference>
<feature type="region of interest" description="Disordered" evidence="4">
    <location>
        <begin position="1"/>
        <end position="22"/>
    </location>
</feature>
<sequence>MNYLEEQTDGEAMINSIKNDDQPLPRVTQVSIAGTSLTEQPHLKENSMWPDQEKKIQKIDRLARSLLIQANKKQEYVKSDDKKEDKKVEENKKDMSKVKCYNCKKKGHFVKDYKKAKEINANMVFMSQMEKVLLDLEKSSSSSDETIAEVSYYTSKSKSESELETSEYYDNSTNYGLFVDNGDDQETFHDSKRYEYMIRYSAYFDNDKQHRKQIADQKILFDKMSHQLVEMDENVRMLKNKVLEKETKFFKLEECVHNKNLEIEKCLEGLNDCENKLHKIRKTNQTIHIIKPFKDKLYNGREGIGFESPSYFCKEKDLRPMLYDERVINPGYTLMFLTHSNEALEIEKFKRARENKIEFAYDYGNLNASYVNEKINFSDDYFQEIINPYFDKIDSPFQQTSSLKPYVLNVILEKIIIDLEDEVVSILAKEKENLETIESLKSKGFESSEKEIFESENHSENDCQVVENVCDDLKNPNVIAPRMFKLSVSQSDSPVSVSKTSCASNKVETKLKRKRRKRTSSKHNVNQANSVVSRANKDFVHFSDLDTLSSVRKPKPSGVMWKRKGSSNTVKADLSSINHFNLNKNVQRYNRKDLLSCNNSHLIDTKSEYDCNAAMHIDCNSYDVDVNDLFVFDDVNIRKSQVSKMPFRKKPSASLNMPSRNNSKKSLSRNVLKWLPKLQQLAEPVAKWIPRVKRQIDKMSRTTNSQGPIFKWVPKHMTGNCALLTNFVEKYLETLRFGNNNFAVIAGYGDVVIGSMKIKRVYYVEGLGDRSSNLYTISLNEIASNSSSSLLAKPLYLLHMDLYGPMRVESINGKRYALVVVDDFSWYTWVFFLHSKDVASENKTLATFFDEVGISQQFSAARTSQQNGVVERRNRTLVEAARTMLTFANLPWFLWDEAIATACFTQNRLIIHKRFNKTPYELINKRKPNIKFFYVFECRCYLLNDYDDVGKLKAKGNIGVFVGYAKDYVAFKVYNNQTRKIYESVNVNFDEISEMASKQFIEETSKKDLKDLIHNFYDEYFDASKLKKSQTTNVETSNNKGEVFHKVSESFQRKSSSSLLNDDVQQSPKEVILPQTNTQSISNDMIPNVDEASSSHNRLVPKLEGKTVIKTKWIFKNKKDESCLVIQNKGRLVAVAYSQQEGIDYDETFAPVARIEAICLFLAYAAHKDFTVCQMDVKTAFLNGTLKEEVYVVQPPGFVSKQYPDHVYALDKALYGMEICDTVLTPIVEQAKLKFDLVGKPMDHSVYRSMIGSLMYLTSSHPDIMFATCLWYPKDSGFDLTAYSDADHARSESEYVAISGCCAQVLWMRTQLTDYGFFFDKVPIYYDSKSAIAISCNLVQHTQTKHIYVRTGIDLPRSLPSNLGKLSLGLNDKKMKRLKLKSERLIRKDEGCFSYTRIETGSAHMLSDFIR</sequence>
<keyword evidence="3" id="KW-0175">Coiled coil</keyword>
<feature type="region of interest" description="Disordered" evidence="4">
    <location>
        <begin position="33"/>
        <end position="52"/>
    </location>
</feature>
<dbReference type="GO" id="GO:0003676">
    <property type="term" value="F:nucleic acid binding"/>
    <property type="evidence" value="ECO:0007669"/>
    <property type="project" value="InterPro"/>
</dbReference>
<dbReference type="InterPro" id="IPR013103">
    <property type="entry name" value="RVT_2"/>
</dbReference>
<dbReference type="Pfam" id="PF25597">
    <property type="entry name" value="SH3_retrovirus"/>
    <property type="match status" value="1"/>
</dbReference>
<keyword evidence="1" id="KW-0479">Metal-binding</keyword>
<dbReference type="Gene3D" id="4.10.60.10">
    <property type="entry name" value="Zinc finger, CCHC-type"/>
    <property type="match status" value="1"/>
</dbReference>
<name>A0A699GS34_TANCI</name>
<feature type="coiled-coil region" evidence="3">
    <location>
        <begin position="221"/>
        <end position="248"/>
    </location>
</feature>
<dbReference type="InterPro" id="IPR036397">
    <property type="entry name" value="RNaseH_sf"/>
</dbReference>
<dbReference type="InterPro" id="IPR012337">
    <property type="entry name" value="RNaseH-like_sf"/>
</dbReference>
<dbReference type="InterPro" id="IPR039537">
    <property type="entry name" value="Retrotran_Ty1/copia-like"/>
</dbReference>
<dbReference type="Gene3D" id="3.30.420.10">
    <property type="entry name" value="Ribonuclease H-like superfamily/Ribonuclease H"/>
    <property type="match status" value="1"/>
</dbReference>
<proteinExistence type="predicted"/>
<dbReference type="PANTHER" id="PTHR42648:SF18">
    <property type="entry name" value="RETROTRANSPOSON, UNCLASSIFIED-LIKE PROTEIN"/>
    <property type="match status" value="1"/>
</dbReference>
<reference evidence="6" key="1">
    <citation type="journal article" date="2019" name="Sci. Rep.">
        <title>Draft genome of Tanacetum cinerariifolium, the natural source of mosquito coil.</title>
        <authorList>
            <person name="Yamashiro T."/>
            <person name="Shiraishi A."/>
            <person name="Satake H."/>
            <person name="Nakayama K."/>
        </authorList>
    </citation>
    <scope>NUCLEOTIDE SEQUENCE</scope>
</reference>
<dbReference type="SUPFAM" id="SSF57756">
    <property type="entry name" value="Retrovirus zinc finger-like domains"/>
    <property type="match status" value="1"/>
</dbReference>
<dbReference type="GO" id="GO:0016787">
    <property type="term" value="F:hydrolase activity"/>
    <property type="evidence" value="ECO:0007669"/>
    <property type="project" value="UniProtKB-KW"/>
</dbReference>
<dbReference type="CDD" id="cd09272">
    <property type="entry name" value="RNase_HI_RT_Ty1"/>
    <property type="match status" value="1"/>
</dbReference>
<evidence type="ECO:0000259" key="5">
    <source>
        <dbReference type="PROSITE" id="PS50994"/>
    </source>
</evidence>
<dbReference type="InterPro" id="IPR057670">
    <property type="entry name" value="SH3_retrovirus"/>
</dbReference>
<feature type="compositionally biased region" description="Basic and acidic residues" evidence="4">
    <location>
        <begin position="41"/>
        <end position="52"/>
    </location>
</feature>
<organism evidence="6">
    <name type="scientific">Tanacetum cinerariifolium</name>
    <name type="common">Dalmatian daisy</name>
    <name type="synonym">Chrysanthemum cinerariifolium</name>
    <dbReference type="NCBI Taxonomy" id="118510"/>
    <lineage>
        <taxon>Eukaryota</taxon>
        <taxon>Viridiplantae</taxon>
        <taxon>Streptophyta</taxon>
        <taxon>Embryophyta</taxon>
        <taxon>Tracheophyta</taxon>
        <taxon>Spermatophyta</taxon>
        <taxon>Magnoliopsida</taxon>
        <taxon>eudicotyledons</taxon>
        <taxon>Gunneridae</taxon>
        <taxon>Pentapetalae</taxon>
        <taxon>asterids</taxon>
        <taxon>campanulids</taxon>
        <taxon>Asterales</taxon>
        <taxon>Asteraceae</taxon>
        <taxon>Asteroideae</taxon>
        <taxon>Anthemideae</taxon>
        <taxon>Anthemidinae</taxon>
        <taxon>Tanacetum</taxon>
    </lineage>
</organism>
<feature type="domain" description="Integrase catalytic" evidence="5">
    <location>
        <begin position="739"/>
        <end position="927"/>
    </location>
</feature>
<dbReference type="EMBL" id="BKCJ010042279">
    <property type="protein sequence ID" value="GEW02051.1"/>
    <property type="molecule type" value="Genomic_DNA"/>
</dbReference>
<evidence type="ECO:0000256" key="1">
    <source>
        <dbReference type="ARBA" id="ARBA00022723"/>
    </source>
</evidence>
<dbReference type="SUPFAM" id="SSF53098">
    <property type="entry name" value="Ribonuclease H-like"/>
    <property type="match status" value="1"/>
</dbReference>